<dbReference type="AlphaFoldDB" id="A0A1X2G4S8"/>
<feature type="region of interest" description="Disordered" evidence="1">
    <location>
        <begin position="239"/>
        <end position="305"/>
    </location>
</feature>
<keyword evidence="2" id="KW-0472">Membrane</keyword>
<keyword evidence="2" id="KW-1133">Transmembrane helix</keyword>
<proteinExistence type="predicted"/>
<accession>A0A1X2G4S8</accession>
<keyword evidence="2" id="KW-0812">Transmembrane</keyword>
<keyword evidence="4" id="KW-1185">Reference proteome</keyword>
<comment type="caution">
    <text evidence="3">The sequence shown here is derived from an EMBL/GenBank/DDBJ whole genome shotgun (WGS) entry which is preliminary data.</text>
</comment>
<protein>
    <submittedName>
        <fullName evidence="3">Uncharacterized protein</fullName>
    </submittedName>
</protein>
<evidence type="ECO:0000313" key="3">
    <source>
        <dbReference type="EMBL" id="ORX44964.1"/>
    </source>
</evidence>
<name>A0A1X2G4S8_9FUNG</name>
<gene>
    <name evidence="3" type="ORF">DM01DRAFT_1386759</name>
</gene>
<feature type="transmembrane region" description="Helical" evidence="2">
    <location>
        <begin position="180"/>
        <end position="203"/>
    </location>
</feature>
<evidence type="ECO:0000256" key="2">
    <source>
        <dbReference type="SAM" id="Phobius"/>
    </source>
</evidence>
<dbReference type="Proteomes" id="UP000242146">
    <property type="component" value="Unassembled WGS sequence"/>
</dbReference>
<organism evidence="3 4">
    <name type="scientific">Hesseltinella vesiculosa</name>
    <dbReference type="NCBI Taxonomy" id="101127"/>
    <lineage>
        <taxon>Eukaryota</taxon>
        <taxon>Fungi</taxon>
        <taxon>Fungi incertae sedis</taxon>
        <taxon>Mucoromycota</taxon>
        <taxon>Mucoromycotina</taxon>
        <taxon>Mucoromycetes</taxon>
        <taxon>Mucorales</taxon>
        <taxon>Cunninghamellaceae</taxon>
        <taxon>Hesseltinella</taxon>
    </lineage>
</organism>
<evidence type="ECO:0000313" key="4">
    <source>
        <dbReference type="Proteomes" id="UP000242146"/>
    </source>
</evidence>
<feature type="transmembrane region" description="Helical" evidence="2">
    <location>
        <begin position="37"/>
        <end position="59"/>
    </location>
</feature>
<feature type="transmembrane region" description="Helical" evidence="2">
    <location>
        <begin position="71"/>
        <end position="95"/>
    </location>
</feature>
<evidence type="ECO:0000256" key="1">
    <source>
        <dbReference type="SAM" id="MobiDB-lite"/>
    </source>
</evidence>
<reference evidence="3 4" key="1">
    <citation type="submission" date="2016-07" db="EMBL/GenBank/DDBJ databases">
        <title>Pervasive Adenine N6-methylation of Active Genes in Fungi.</title>
        <authorList>
            <consortium name="DOE Joint Genome Institute"/>
            <person name="Mondo S.J."/>
            <person name="Dannebaum R.O."/>
            <person name="Kuo R.C."/>
            <person name="Labutti K."/>
            <person name="Haridas S."/>
            <person name="Kuo A."/>
            <person name="Salamov A."/>
            <person name="Ahrendt S.R."/>
            <person name="Lipzen A."/>
            <person name="Sullivan W."/>
            <person name="Andreopoulos W.B."/>
            <person name="Clum A."/>
            <person name="Lindquist E."/>
            <person name="Daum C."/>
            <person name="Ramamoorthy G.K."/>
            <person name="Gryganskyi A."/>
            <person name="Culley D."/>
            <person name="Magnuson J.K."/>
            <person name="James T.Y."/>
            <person name="O'Malley M.A."/>
            <person name="Stajich J.E."/>
            <person name="Spatafora J.W."/>
            <person name="Visel A."/>
            <person name="Grigoriev I.V."/>
        </authorList>
    </citation>
    <scope>NUCLEOTIDE SEQUENCE [LARGE SCALE GENOMIC DNA]</scope>
    <source>
        <strain evidence="3 4">NRRL 3301</strain>
    </source>
</reference>
<sequence length="305" mass="34740">MFTQEFWQTFRLGSRRRYLHTYSPVLRKCCGCIHLRAGAMIMCFVWMGLSMYFAAISFQHKSPFFSFMSDAAMLIFGTINLFFACLAGYAAFTIFHNQIYFIQQVTIWVTLGVLTVVIDTIVNVVIFIVIRSSYLDWCIGSAYESLEQGVSQALGNNTTNINFFTDFYNCDRTWEDELKFAILCAVMMTLFYGYWALCFYSYYRKKFGNPMQPSMLQNQMTDPVLHQLNNPVASTSAGYMAPPPPFDHARSGNAPDDAPVIVLSNAKPSKKEKHRSSSSSLPPPYEHASRMEMAQKPDSPIIVIE</sequence>
<feature type="transmembrane region" description="Helical" evidence="2">
    <location>
        <begin position="107"/>
        <end position="130"/>
    </location>
</feature>
<dbReference type="OrthoDB" id="2274059at2759"/>
<dbReference type="EMBL" id="MCGT01000045">
    <property type="protein sequence ID" value="ORX44964.1"/>
    <property type="molecule type" value="Genomic_DNA"/>
</dbReference>